<dbReference type="GO" id="GO:0032259">
    <property type="term" value="P:methylation"/>
    <property type="evidence" value="ECO:0007669"/>
    <property type="project" value="UniProtKB-KW"/>
</dbReference>
<reference evidence="3" key="1">
    <citation type="journal article" date="2019" name="Int. J. Syst. Evol. Microbiol.">
        <title>The Global Catalogue of Microorganisms (GCM) 10K type strain sequencing project: providing services to taxonomists for standard genome sequencing and annotation.</title>
        <authorList>
            <consortium name="The Broad Institute Genomics Platform"/>
            <consortium name="The Broad Institute Genome Sequencing Center for Infectious Disease"/>
            <person name="Wu L."/>
            <person name="Ma J."/>
        </authorList>
    </citation>
    <scope>NUCLEOTIDE SEQUENCE [LARGE SCALE GENOMIC DNA]</scope>
    <source>
        <strain evidence="3">CECT 8655</strain>
    </source>
</reference>
<keyword evidence="2" id="KW-0489">Methyltransferase</keyword>
<evidence type="ECO:0000259" key="1">
    <source>
        <dbReference type="Pfam" id="PF13649"/>
    </source>
</evidence>
<dbReference type="SUPFAM" id="SSF53335">
    <property type="entry name" value="S-adenosyl-L-methionine-dependent methyltransferases"/>
    <property type="match status" value="1"/>
</dbReference>
<organism evidence="2 3">
    <name type="scientific">Polaribacter marinivivus</name>
    <dbReference type="NCBI Taxonomy" id="1524260"/>
    <lineage>
        <taxon>Bacteria</taxon>
        <taxon>Pseudomonadati</taxon>
        <taxon>Bacteroidota</taxon>
        <taxon>Flavobacteriia</taxon>
        <taxon>Flavobacteriales</taxon>
        <taxon>Flavobacteriaceae</taxon>
    </lineage>
</organism>
<sequence>MLIKSKKPWPTKAVMQQIYEANLWGKNGDDFYSGEGSHHPNIVVPYVKVVSSFLTSFKNPITICDLGCGDFNIGSQLLSFSKEYFAVDIVPELIEHLKKQYPQKEVSFFCLDIAKDELPKADCVIIRQVLQHLSNKEIKEIVSKLYDYKYVILTEHLPIGKFEANKDIISGQGIRLKKKSGLDITKSPFNFKFKKTVVLNNFDLENNKGKIVTTLFEL</sequence>
<proteinExistence type="predicted"/>
<evidence type="ECO:0000313" key="3">
    <source>
        <dbReference type="Proteomes" id="UP001595826"/>
    </source>
</evidence>
<feature type="domain" description="Methyltransferase" evidence="1">
    <location>
        <begin position="63"/>
        <end position="146"/>
    </location>
</feature>
<keyword evidence="3" id="KW-1185">Reference proteome</keyword>
<accession>A0ABV8R727</accession>
<name>A0ABV8R727_9FLAO</name>
<dbReference type="GO" id="GO:0008168">
    <property type="term" value="F:methyltransferase activity"/>
    <property type="evidence" value="ECO:0007669"/>
    <property type="project" value="UniProtKB-KW"/>
</dbReference>
<dbReference type="EMBL" id="JBHSCY010000001">
    <property type="protein sequence ID" value="MFC4268016.1"/>
    <property type="molecule type" value="Genomic_DNA"/>
</dbReference>
<gene>
    <name evidence="2" type="ORF">ACFOWD_03770</name>
</gene>
<dbReference type="Gene3D" id="3.40.50.150">
    <property type="entry name" value="Vaccinia Virus protein VP39"/>
    <property type="match status" value="1"/>
</dbReference>
<dbReference type="CDD" id="cd02440">
    <property type="entry name" value="AdoMet_MTases"/>
    <property type="match status" value="1"/>
</dbReference>
<dbReference type="InterPro" id="IPR041698">
    <property type="entry name" value="Methyltransf_25"/>
</dbReference>
<keyword evidence="2" id="KW-0808">Transferase</keyword>
<dbReference type="Proteomes" id="UP001595826">
    <property type="component" value="Unassembled WGS sequence"/>
</dbReference>
<dbReference type="Pfam" id="PF13649">
    <property type="entry name" value="Methyltransf_25"/>
    <property type="match status" value="1"/>
</dbReference>
<evidence type="ECO:0000313" key="2">
    <source>
        <dbReference type="EMBL" id="MFC4268016.1"/>
    </source>
</evidence>
<dbReference type="RefSeq" id="WP_377409606.1">
    <property type="nucleotide sequence ID" value="NZ_JBHSCY010000001.1"/>
</dbReference>
<dbReference type="InterPro" id="IPR029063">
    <property type="entry name" value="SAM-dependent_MTases_sf"/>
</dbReference>
<protein>
    <submittedName>
        <fullName evidence="2">Class I SAM-dependent methyltransferase</fullName>
    </submittedName>
</protein>
<comment type="caution">
    <text evidence="2">The sequence shown here is derived from an EMBL/GenBank/DDBJ whole genome shotgun (WGS) entry which is preliminary data.</text>
</comment>